<comment type="caution">
    <text evidence="7">The sequence shown here is derived from an EMBL/GenBank/DDBJ whole genome shotgun (WGS) entry which is preliminary data.</text>
</comment>
<organism evidence="7 8">
    <name type="scientific">Corynebacterium lowii</name>
    <dbReference type="NCBI Taxonomy" id="1544413"/>
    <lineage>
        <taxon>Bacteria</taxon>
        <taxon>Bacillati</taxon>
        <taxon>Actinomycetota</taxon>
        <taxon>Actinomycetes</taxon>
        <taxon>Mycobacteriales</taxon>
        <taxon>Corynebacteriaceae</taxon>
        <taxon>Corynebacterium</taxon>
    </lineage>
</organism>
<keyword evidence="4" id="KW-0010">Activator</keyword>
<protein>
    <submittedName>
        <fullName evidence="7">Putative HTH-type transcriptional regulator</fullName>
    </submittedName>
</protein>
<dbReference type="Proteomes" id="UP000050488">
    <property type="component" value="Unassembled WGS sequence"/>
</dbReference>
<dbReference type="EMBL" id="LKEV01000003">
    <property type="protein sequence ID" value="KQB86405.1"/>
    <property type="molecule type" value="Genomic_DNA"/>
</dbReference>
<dbReference type="PANTHER" id="PTHR30579:SF2">
    <property type="entry name" value="HTH-TYPE TRANSCRIPTIONAL REGULATOR ARGP"/>
    <property type="match status" value="1"/>
</dbReference>
<sequence>MLDWHDVNSAHMETLLVLIDVGSFEAAAAHLGISTSAVSQRIKAMEKQAGRVLVQRTNPVGLTDAGEVIIQAARRMALLRAEMDAQLGGKIDRVPLAVAVNADSLATWFRPVLWAAARWENVALQLRLEDEAHTLALLRRGDVLGAVTREHAPVSGCEVEVLGSMRYLAVATADLRSAYSTSEGVDWARMPALRFGPNDALQDADLEGRLDPAVRPRRRVSHVPSSEAFVEATCAGLGWSLLPEQQAHPLLASGEVVRLDDHVVEVPLYWQRWRLESPTLDVLSAAVVGAAEQLER</sequence>
<dbReference type="InterPro" id="IPR017685">
    <property type="entry name" value="ArgP"/>
</dbReference>
<evidence type="ECO:0000256" key="5">
    <source>
        <dbReference type="ARBA" id="ARBA00023163"/>
    </source>
</evidence>
<dbReference type="PANTHER" id="PTHR30579">
    <property type="entry name" value="TRANSCRIPTIONAL REGULATOR"/>
    <property type="match status" value="1"/>
</dbReference>
<evidence type="ECO:0000256" key="1">
    <source>
        <dbReference type="ARBA" id="ARBA00009437"/>
    </source>
</evidence>
<proteinExistence type="inferred from homology"/>
<reference evidence="7 8" key="1">
    <citation type="submission" date="2015-10" db="EMBL/GenBank/DDBJ databases">
        <title>Corynebacteirum lowii and Corynebacterium oculi species nova, derived from human clinical disease and and emended description of Corynebacterium mastiditis.</title>
        <authorList>
            <person name="Bernard K."/>
            <person name="Pacheco A.L."/>
            <person name="Mcdougall C."/>
            <person name="Burtx T."/>
            <person name="Weibe D."/>
            <person name="Tyler S."/>
            <person name="Olson A.B."/>
            <person name="Cnockaert M."/>
            <person name="Eguchi H."/>
            <person name="Kuwahara T."/>
            <person name="Nakayama-Imaohji H."/>
            <person name="Boudewijins M."/>
            <person name="Van Hoecke F."/>
            <person name="Bernier A.-M."/>
            <person name="Vandamme P."/>
        </authorList>
    </citation>
    <scope>NUCLEOTIDE SEQUENCE [LARGE SCALE GENOMIC DNA]</scope>
    <source>
        <strain evidence="7 8">NML 130206</strain>
    </source>
</reference>
<evidence type="ECO:0000256" key="2">
    <source>
        <dbReference type="ARBA" id="ARBA00023015"/>
    </source>
</evidence>
<name>A0A0Q0Z9Q6_9CORY</name>
<dbReference type="InterPro" id="IPR005119">
    <property type="entry name" value="LysR_subst-bd"/>
</dbReference>
<dbReference type="STRING" id="1544413.Clow_01325"/>
<dbReference type="PROSITE" id="PS50931">
    <property type="entry name" value="HTH_LYSR"/>
    <property type="match status" value="1"/>
</dbReference>
<dbReference type="NCBIfam" id="NF002964">
    <property type="entry name" value="PRK03635.1"/>
    <property type="match status" value="1"/>
</dbReference>
<evidence type="ECO:0000259" key="6">
    <source>
        <dbReference type="PROSITE" id="PS50931"/>
    </source>
</evidence>
<accession>A0A0Q0Z9Q6</accession>
<evidence type="ECO:0000313" key="7">
    <source>
        <dbReference type="EMBL" id="KQB86405.1"/>
    </source>
</evidence>
<dbReference type="AlphaFoldDB" id="A0A0Q0Z9Q6"/>
<dbReference type="InterPro" id="IPR050176">
    <property type="entry name" value="LTTR"/>
</dbReference>
<keyword evidence="2" id="KW-0805">Transcription regulation</keyword>
<dbReference type="InterPro" id="IPR000847">
    <property type="entry name" value="LysR_HTH_N"/>
</dbReference>
<dbReference type="SUPFAM" id="SSF53850">
    <property type="entry name" value="Periplasmic binding protein-like II"/>
    <property type="match status" value="1"/>
</dbReference>
<evidence type="ECO:0000256" key="3">
    <source>
        <dbReference type="ARBA" id="ARBA00023125"/>
    </source>
</evidence>
<keyword evidence="3" id="KW-0238">DNA-binding</keyword>
<dbReference type="Pfam" id="PF03466">
    <property type="entry name" value="LysR_substrate"/>
    <property type="match status" value="1"/>
</dbReference>
<dbReference type="GO" id="GO:0003700">
    <property type="term" value="F:DNA-binding transcription factor activity"/>
    <property type="evidence" value="ECO:0007669"/>
    <property type="project" value="InterPro"/>
</dbReference>
<dbReference type="GO" id="GO:0003677">
    <property type="term" value="F:DNA binding"/>
    <property type="evidence" value="ECO:0007669"/>
    <property type="project" value="UniProtKB-KW"/>
</dbReference>
<evidence type="ECO:0000313" key="8">
    <source>
        <dbReference type="Proteomes" id="UP000050488"/>
    </source>
</evidence>
<dbReference type="Pfam" id="PF00126">
    <property type="entry name" value="HTH_1"/>
    <property type="match status" value="1"/>
</dbReference>
<dbReference type="SUPFAM" id="SSF46785">
    <property type="entry name" value="Winged helix' DNA-binding domain"/>
    <property type="match status" value="1"/>
</dbReference>
<dbReference type="InterPro" id="IPR036390">
    <property type="entry name" value="WH_DNA-bd_sf"/>
</dbReference>
<evidence type="ECO:0000256" key="4">
    <source>
        <dbReference type="ARBA" id="ARBA00023159"/>
    </source>
</evidence>
<dbReference type="NCBIfam" id="TIGR03298">
    <property type="entry name" value="argP"/>
    <property type="match status" value="1"/>
</dbReference>
<dbReference type="InterPro" id="IPR036388">
    <property type="entry name" value="WH-like_DNA-bd_sf"/>
</dbReference>
<dbReference type="Gene3D" id="3.40.190.290">
    <property type="match status" value="1"/>
</dbReference>
<dbReference type="Gene3D" id="1.10.10.10">
    <property type="entry name" value="Winged helix-like DNA-binding domain superfamily/Winged helix DNA-binding domain"/>
    <property type="match status" value="1"/>
</dbReference>
<feature type="domain" description="HTH lysR-type" evidence="6">
    <location>
        <begin position="7"/>
        <end position="63"/>
    </location>
</feature>
<comment type="similarity">
    <text evidence="1">Belongs to the LysR transcriptional regulatory family.</text>
</comment>
<dbReference type="PATRIC" id="fig|1544413.3.peg.1332"/>
<gene>
    <name evidence="7" type="ORF">Clow_01325</name>
</gene>
<keyword evidence="8" id="KW-1185">Reference proteome</keyword>
<keyword evidence="5" id="KW-0804">Transcription</keyword>